<dbReference type="KEGG" id="dtx:ATSB10_28180"/>
<evidence type="ECO:0000313" key="2">
    <source>
        <dbReference type="EMBL" id="AND70272.1"/>
    </source>
</evidence>
<gene>
    <name evidence="2" type="ORF">ATSB10_28180</name>
</gene>
<proteinExistence type="predicted"/>
<accession>A0A160N476</accession>
<organism evidence="2 3">
    <name type="scientific">Dyella thiooxydans</name>
    <dbReference type="NCBI Taxonomy" id="445710"/>
    <lineage>
        <taxon>Bacteria</taxon>
        <taxon>Pseudomonadati</taxon>
        <taxon>Pseudomonadota</taxon>
        <taxon>Gammaproteobacteria</taxon>
        <taxon>Lysobacterales</taxon>
        <taxon>Rhodanobacteraceae</taxon>
        <taxon>Dyella</taxon>
    </lineage>
</organism>
<dbReference type="Proteomes" id="UP000077255">
    <property type="component" value="Chromosome"/>
</dbReference>
<dbReference type="AlphaFoldDB" id="A0A160N476"/>
<dbReference type="GO" id="GO:0005524">
    <property type="term" value="F:ATP binding"/>
    <property type="evidence" value="ECO:0007669"/>
    <property type="project" value="InterPro"/>
</dbReference>
<sequence length="201" mass="22574">MRRIAALAYLLVWTWREHRLASEQIGKPPAREIVFLIDEIECHLHPQWQRRIVPALLSVMQALTDQQVPVQVILATHSPLILASAEPTFDESQDAVFGIALRDGQACITQEVWAKQGDVVNWLVSDAFGLRQARSVEAEQAIEAAEAFMRDDVGKLPEVLNSKEKIHQALERTLPGGDHFWPRWIVWSDAREATTAGEGPA</sequence>
<feature type="domain" description="ATPase AAA-type core" evidence="1">
    <location>
        <begin position="31"/>
        <end position="83"/>
    </location>
</feature>
<dbReference type="InterPro" id="IPR003959">
    <property type="entry name" value="ATPase_AAA_core"/>
</dbReference>
<dbReference type="InterPro" id="IPR051396">
    <property type="entry name" value="Bact_Antivir_Def_Nuclease"/>
</dbReference>
<reference evidence="2 3" key="1">
    <citation type="submission" date="2016-02" db="EMBL/GenBank/DDBJ databases">
        <title>Complete genome sequencing and analysis of ATSB10, Dyella thiooxydans isolated from rhizosphere soil of sunflower (Helianthus annuus L.).</title>
        <authorList>
            <person name="Lee Y."/>
            <person name="Hwangbo K."/>
            <person name="Chung H."/>
            <person name="Yoo J."/>
            <person name="Kim K.Y."/>
            <person name="Sa T.M."/>
            <person name="Um Y."/>
            <person name="Madhaiyan M."/>
        </authorList>
    </citation>
    <scope>NUCLEOTIDE SEQUENCE [LARGE SCALE GENOMIC DNA]</scope>
    <source>
        <strain evidence="2 3">ATSB10</strain>
    </source>
</reference>
<dbReference type="GO" id="GO:0016887">
    <property type="term" value="F:ATP hydrolysis activity"/>
    <property type="evidence" value="ECO:0007669"/>
    <property type="project" value="InterPro"/>
</dbReference>
<dbReference type="Pfam" id="PF13304">
    <property type="entry name" value="AAA_21"/>
    <property type="match status" value="1"/>
</dbReference>
<dbReference type="PATRIC" id="fig|445710.3.peg.2813"/>
<name>A0A160N476_9GAMM</name>
<dbReference type="SUPFAM" id="SSF52540">
    <property type="entry name" value="P-loop containing nucleoside triphosphate hydrolases"/>
    <property type="match status" value="1"/>
</dbReference>
<dbReference type="InterPro" id="IPR027417">
    <property type="entry name" value="P-loop_NTPase"/>
</dbReference>
<dbReference type="Gene3D" id="3.40.50.300">
    <property type="entry name" value="P-loop containing nucleotide triphosphate hydrolases"/>
    <property type="match status" value="1"/>
</dbReference>
<evidence type="ECO:0000313" key="3">
    <source>
        <dbReference type="Proteomes" id="UP000077255"/>
    </source>
</evidence>
<keyword evidence="3" id="KW-1185">Reference proteome</keyword>
<dbReference type="EMBL" id="CP014841">
    <property type="protein sequence ID" value="AND70272.1"/>
    <property type="molecule type" value="Genomic_DNA"/>
</dbReference>
<dbReference type="PANTHER" id="PTHR43581:SF2">
    <property type="entry name" value="EXCINUCLEASE ATPASE SUBUNIT"/>
    <property type="match status" value="1"/>
</dbReference>
<dbReference type="PANTHER" id="PTHR43581">
    <property type="entry name" value="ATP/GTP PHOSPHATASE"/>
    <property type="match status" value="1"/>
</dbReference>
<protein>
    <recommendedName>
        <fullName evidence="1">ATPase AAA-type core domain-containing protein</fullName>
    </recommendedName>
</protein>
<evidence type="ECO:0000259" key="1">
    <source>
        <dbReference type="Pfam" id="PF13304"/>
    </source>
</evidence>